<dbReference type="EMBL" id="FXXP01000001">
    <property type="protein sequence ID" value="SMX26762.1"/>
    <property type="molecule type" value="Genomic_DNA"/>
</dbReference>
<dbReference type="SUPFAM" id="SSF52833">
    <property type="entry name" value="Thioredoxin-like"/>
    <property type="match status" value="1"/>
</dbReference>
<dbReference type="Proteomes" id="UP000225972">
    <property type="component" value="Unassembled WGS sequence"/>
</dbReference>
<evidence type="ECO:0000259" key="1">
    <source>
        <dbReference type="Pfam" id="PF13462"/>
    </source>
</evidence>
<dbReference type="InterPro" id="IPR036249">
    <property type="entry name" value="Thioredoxin-like_sf"/>
</dbReference>
<proteinExistence type="predicted"/>
<name>A0A238J9Y9_9RHOB</name>
<protein>
    <submittedName>
        <fullName evidence="2">Disulfide bond formation protein D</fullName>
    </submittedName>
</protein>
<reference evidence="3" key="1">
    <citation type="submission" date="2017-05" db="EMBL/GenBank/DDBJ databases">
        <authorList>
            <person name="Rodrigo-Torres L."/>
            <person name="Arahal R. D."/>
            <person name="Lucena T."/>
        </authorList>
    </citation>
    <scope>NUCLEOTIDE SEQUENCE [LARGE SCALE GENOMIC DNA]</scope>
    <source>
        <strain evidence="3">CECT 8649</strain>
    </source>
</reference>
<dbReference type="AlphaFoldDB" id="A0A238J9Y9"/>
<dbReference type="InterPro" id="IPR012336">
    <property type="entry name" value="Thioredoxin-like_fold"/>
</dbReference>
<organism evidence="2 3">
    <name type="scientific">Pelagimonas phthalicica</name>
    <dbReference type="NCBI Taxonomy" id="1037362"/>
    <lineage>
        <taxon>Bacteria</taxon>
        <taxon>Pseudomonadati</taxon>
        <taxon>Pseudomonadota</taxon>
        <taxon>Alphaproteobacteria</taxon>
        <taxon>Rhodobacterales</taxon>
        <taxon>Roseobacteraceae</taxon>
        <taxon>Pelagimonas</taxon>
    </lineage>
</organism>
<keyword evidence="3" id="KW-1185">Reference proteome</keyword>
<dbReference type="Gene3D" id="1.10.40.110">
    <property type="match status" value="1"/>
</dbReference>
<feature type="domain" description="Thioredoxin-like fold" evidence="1">
    <location>
        <begin position="53"/>
        <end position="219"/>
    </location>
</feature>
<evidence type="ECO:0000313" key="2">
    <source>
        <dbReference type="EMBL" id="SMX26762.1"/>
    </source>
</evidence>
<sequence>MMNKILPIGAVALALVAGGAWYMTQGASTPGSTALPGAANAQSADVDTSSVIEMVEGNPDAAVQVIEYASFTCPHCASFHENTYKQLKADYIDTGKIGFTFREVYFDKFGMWASMIARCDGPEKFFGITDMMMKGQSTWARAGSEGAIADELRKIGRLAGMESEQIEACLTDGDKLQTLVAWYQQNATKDEIRSTPSFVINGELYSNMSYADFKALLDEKLGE</sequence>
<dbReference type="Gene3D" id="3.40.30.10">
    <property type="entry name" value="Glutaredoxin"/>
    <property type="match status" value="1"/>
</dbReference>
<gene>
    <name evidence="2" type="primary">bdbD_1</name>
    <name evidence="2" type="ORF">TRP8649_00847</name>
</gene>
<accession>A0A238J9Y9</accession>
<dbReference type="Pfam" id="PF13462">
    <property type="entry name" value="Thioredoxin_4"/>
    <property type="match status" value="1"/>
</dbReference>
<evidence type="ECO:0000313" key="3">
    <source>
        <dbReference type="Proteomes" id="UP000225972"/>
    </source>
</evidence>